<comment type="caution">
    <text evidence="2">The sequence shown here is derived from an EMBL/GenBank/DDBJ whole genome shotgun (WGS) entry which is preliminary data.</text>
</comment>
<dbReference type="InterPro" id="IPR003615">
    <property type="entry name" value="HNH_nuc"/>
</dbReference>
<dbReference type="Proteomes" id="UP001302745">
    <property type="component" value="Unassembled WGS sequence"/>
</dbReference>
<organism evidence="2 3">
    <name type="scientific">Chaetomidium leptoderma</name>
    <dbReference type="NCBI Taxonomy" id="669021"/>
    <lineage>
        <taxon>Eukaryota</taxon>
        <taxon>Fungi</taxon>
        <taxon>Dikarya</taxon>
        <taxon>Ascomycota</taxon>
        <taxon>Pezizomycotina</taxon>
        <taxon>Sordariomycetes</taxon>
        <taxon>Sordariomycetidae</taxon>
        <taxon>Sordariales</taxon>
        <taxon>Chaetomiaceae</taxon>
        <taxon>Chaetomidium</taxon>
    </lineage>
</organism>
<dbReference type="Pfam" id="PF13391">
    <property type="entry name" value="HNH_2"/>
    <property type="match status" value="1"/>
</dbReference>
<evidence type="ECO:0000259" key="1">
    <source>
        <dbReference type="Pfam" id="PF13391"/>
    </source>
</evidence>
<name>A0AAN6VPD2_9PEZI</name>
<protein>
    <recommendedName>
        <fullName evidence="1">HNH nuclease domain-containing protein</fullName>
    </recommendedName>
</protein>
<dbReference type="EMBL" id="MU856901">
    <property type="protein sequence ID" value="KAK4154842.1"/>
    <property type="molecule type" value="Genomic_DNA"/>
</dbReference>
<proteinExistence type="predicted"/>
<accession>A0AAN6VPD2</accession>
<gene>
    <name evidence="2" type="ORF">C8A00DRAFT_42457</name>
</gene>
<dbReference type="AlphaFoldDB" id="A0AAN6VPD2"/>
<evidence type="ECO:0000313" key="2">
    <source>
        <dbReference type="EMBL" id="KAK4154842.1"/>
    </source>
</evidence>
<reference evidence="2" key="1">
    <citation type="journal article" date="2023" name="Mol. Phylogenet. Evol.">
        <title>Genome-scale phylogeny and comparative genomics of the fungal order Sordariales.</title>
        <authorList>
            <person name="Hensen N."/>
            <person name="Bonometti L."/>
            <person name="Westerberg I."/>
            <person name="Brannstrom I.O."/>
            <person name="Guillou S."/>
            <person name="Cros-Aarteil S."/>
            <person name="Calhoun S."/>
            <person name="Haridas S."/>
            <person name="Kuo A."/>
            <person name="Mondo S."/>
            <person name="Pangilinan J."/>
            <person name="Riley R."/>
            <person name="LaButti K."/>
            <person name="Andreopoulos B."/>
            <person name="Lipzen A."/>
            <person name="Chen C."/>
            <person name="Yan M."/>
            <person name="Daum C."/>
            <person name="Ng V."/>
            <person name="Clum A."/>
            <person name="Steindorff A."/>
            <person name="Ohm R.A."/>
            <person name="Martin F."/>
            <person name="Silar P."/>
            <person name="Natvig D.O."/>
            <person name="Lalanne C."/>
            <person name="Gautier V."/>
            <person name="Ament-Velasquez S.L."/>
            <person name="Kruys A."/>
            <person name="Hutchinson M.I."/>
            <person name="Powell A.J."/>
            <person name="Barry K."/>
            <person name="Miller A.N."/>
            <person name="Grigoriev I.V."/>
            <person name="Debuchy R."/>
            <person name="Gladieux P."/>
            <person name="Hiltunen Thoren M."/>
            <person name="Johannesson H."/>
        </authorList>
    </citation>
    <scope>NUCLEOTIDE SEQUENCE</scope>
    <source>
        <strain evidence="2">CBS 538.74</strain>
    </source>
</reference>
<feature type="domain" description="HNH nuclease" evidence="1">
    <location>
        <begin position="212"/>
        <end position="285"/>
    </location>
</feature>
<reference evidence="2" key="2">
    <citation type="submission" date="2023-05" db="EMBL/GenBank/DDBJ databases">
        <authorList>
            <consortium name="Lawrence Berkeley National Laboratory"/>
            <person name="Steindorff A."/>
            <person name="Hensen N."/>
            <person name="Bonometti L."/>
            <person name="Westerberg I."/>
            <person name="Brannstrom I.O."/>
            <person name="Guillou S."/>
            <person name="Cros-Aarteil S."/>
            <person name="Calhoun S."/>
            <person name="Haridas S."/>
            <person name="Kuo A."/>
            <person name="Mondo S."/>
            <person name="Pangilinan J."/>
            <person name="Riley R."/>
            <person name="Labutti K."/>
            <person name="Andreopoulos B."/>
            <person name="Lipzen A."/>
            <person name="Chen C."/>
            <person name="Yanf M."/>
            <person name="Daum C."/>
            <person name="Ng V."/>
            <person name="Clum A."/>
            <person name="Ohm R."/>
            <person name="Martin F."/>
            <person name="Silar P."/>
            <person name="Natvig D."/>
            <person name="Lalanne C."/>
            <person name="Gautier V."/>
            <person name="Ament-Velasquez S.L."/>
            <person name="Kruys A."/>
            <person name="Hutchinson M.I."/>
            <person name="Powell A.J."/>
            <person name="Barry K."/>
            <person name="Miller A.N."/>
            <person name="Grigoriev I.V."/>
            <person name="Debuchy R."/>
            <person name="Gladieux P."/>
            <person name="Thoren M.H."/>
            <person name="Johannesson H."/>
        </authorList>
    </citation>
    <scope>NUCLEOTIDE SEQUENCE</scope>
    <source>
        <strain evidence="2">CBS 538.74</strain>
    </source>
</reference>
<sequence length="392" mass="43212">MAQPGTSSIINLSAEPLLSPPARDQARRNFYHIVDHFDTQGGTVGGGDGGNRSNIGGGGPQYTRPLLIRLTYDFSLSPLSQDNFLRAFFRSLELSIDEDIGSELDEQVRTRFFGFADYLINNFFLPIKATTRQTPQPSPAFHSAVQRIQGGGEFAGTPDRLSALRGACLIRDRHRCVVSRSFDWVEADRRFRRDAGNARDDDGALLEPTPLDHLEVAHILPHSLTKLGKDSELDPSKQAALAILNMFDDGVTHLIEGTDIDRPRNALTLTLAMHRWFGDFKIFFEPVPAAPEPHTYSIKGLGYPALFKNLVPITRTLYLTDNRTIEPPSPRLLAIHRAIAHILHLSAAGEYIDKILDDMEGTRGQGVEADGSTDLGRLVHLGLWLDGAVGAC</sequence>
<evidence type="ECO:0000313" key="3">
    <source>
        <dbReference type="Proteomes" id="UP001302745"/>
    </source>
</evidence>
<keyword evidence="3" id="KW-1185">Reference proteome</keyword>